<proteinExistence type="predicted"/>
<evidence type="ECO:0000313" key="3">
    <source>
        <dbReference type="Proteomes" id="UP001329915"/>
    </source>
</evidence>
<dbReference type="InterPro" id="IPR016181">
    <property type="entry name" value="Acyl_CoA_acyltransferase"/>
</dbReference>
<dbReference type="PROSITE" id="PS51186">
    <property type="entry name" value="GNAT"/>
    <property type="match status" value="1"/>
</dbReference>
<reference evidence="2 3" key="1">
    <citation type="submission" date="2023-04" db="EMBL/GenBank/DDBJ databases">
        <authorList>
            <person name="Hsu D."/>
        </authorList>
    </citation>
    <scope>NUCLEOTIDE SEQUENCE [LARGE SCALE GENOMIC DNA]</scope>
    <source>
        <strain evidence="2 3">MK1</strain>
    </source>
</reference>
<evidence type="ECO:0000259" key="1">
    <source>
        <dbReference type="PROSITE" id="PS51186"/>
    </source>
</evidence>
<dbReference type="AlphaFoldDB" id="A0AAU0UMY3"/>
<dbReference type="CDD" id="cd04301">
    <property type="entry name" value="NAT_SF"/>
    <property type="match status" value="1"/>
</dbReference>
<evidence type="ECO:0000313" key="2">
    <source>
        <dbReference type="EMBL" id="WRO22481.1"/>
    </source>
</evidence>
<dbReference type="InterPro" id="IPR000182">
    <property type="entry name" value="GNAT_dom"/>
</dbReference>
<accession>A0AAU0UMY3</accession>
<protein>
    <submittedName>
        <fullName evidence="2">Beta-lysine N-acetyltransferase</fullName>
    </submittedName>
</protein>
<gene>
    <name evidence="2" type="primary">ablB</name>
    <name evidence="2" type="ORF">MFMK1_002311</name>
</gene>
<dbReference type="Pfam" id="PF00583">
    <property type="entry name" value="Acetyltransf_1"/>
    <property type="match status" value="1"/>
</dbReference>
<dbReference type="EMBL" id="CP121694">
    <property type="protein sequence ID" value="WRO22481.1"/>
    <property type="molecule type" value="Genomic_DNA"/>
</dbReference>
<keyword evidence="3" id="KW-1185">Reference proteome</keyword>
<dbReference type="Proteomes" id="UP001329915">
    <property type="component" value="Chromosome"/>
</dbReference>
<dbReference type="Gene3D" id="3.40.630.30">
    <property type="match status" value="1"/>
</dbReference>
<dbReference type="SUPFAM" id="SSF55729">
    <property type="entry name" value="Acyl-CoA N-acyltransferases (Nat)"/>
    <property type="match status" value="1"/>
</dbReference>
<dbReference type="InterPro" id="IPR022525">
    <property type="entry name" value="GNAT_AblB"/>
</dbReference>
<feature type="domain" description="N-acetyltransferase" evidence="1">
    <location>
        <begin position="149"/>
        <end position="297"/>
    </location>
</feature>
<dbReference type="GO" id="GO:0008080">
    <property type="term" value="F:N-acetyltransferase activity"/>
    <property type="evidence" value="ECO:0007669"/>
    <property type="project" value="InterPro"/>
</dbReference>
<dbReference type="KEGG" id="dbc:MFMK1_002311"/>
<name>A0AAU0UMY3_9FIRM</name>
<organism evidence="2 3">
    <name type="scientific">Metallumcola ferriviriculae</name>
    <dbReference type="NCBI Taxonomy" id="3039180"/>
    <lineage>
        <taxon>Bacteria</taxon>
        <taxon>Bacillati</taxon>
        <taxon>Bacillota</taxon>
        <taxon>Clostridia</taxon>
        <taxon>Neomoorellales</taxon>
        <taxon>Desulfitibacteraceae</taxon>
        <taxon>Metallumcola</taxon>
    </lineage>
</organism>
<dbReference type="RefSeq" id="WP_366921893.1">
    <property type="nucleotide sequence ID" value="NZ_CP121694.1"/>
</dbReference>
<dbReference type="NCBIfam" id="TIGR03827">
    <property type="entry name" value="GNAT_ablB"/>
    <property type="match status" value="1"/>
</dbReference>
<sequence>MNNQTVFINDKEQVSFFGDAYGFSWTAEDDRCSLNVYLDFPNERLKVLDYDGDADAVSQRLMALGRKNQVSKILFNVSANWQEFSARGFIKEGEIPGYFNGETAHCLSYFLSEERRRSPFVEEEKSILDKVLAEAPNFNDSEDKYTSQWDVVTGSEEYAPELAEFYDGTFKTYPTPLNDPEYVKQIMDNHVEFLLVLDEGKIISSASAERNFNYNNAEMTDCATSPDYRGRGLMRFILDRLGEDMQKKGLQVIYSLARARSTGMNMVFRKLGYDFKGQFIKNCHICGKFEDMNLWVKVLSQKPLS</sequence>